<comment type="caution">
    <text evidence="1">The sequence shown here is derived from an EMBL/GenBank/DDBJ whole genome shotgun (WGS) entry which is preliminary data.</text>
</comment>
<keyword evidence="2" id="KW-1185">Reference proteome</keyword>
<proteinExistence type="predicted"/>
<organism evidence="1 2">
    <name type="scientific">Trifolium medium</name>
    <dbReference type="NCBI Taxonomy" id="97028"/>
    <lineage>
        <taxon>Eukaryota</taxon>
        <taxon>Viridiplantae</taxon>
        <taxon>Streptophyta</taxon>
        <taxon>Embryophyta</taxon>
        <taxon>Tracheophyta</taxon>
        <taxon>Spermatophyta</taxon>
        <taxon>Magnoliopsida</taxon>
        <taxon>eudicotyledons</taxon>
        <taxon>Gunneridae</taxon>
        <taxon>Pentapetalae</taxon>
        <taxon>rosids</taxon>
        <taxon>fabids</taxon>
        <taxon>Fabales</taxon>
        <taxon>Fabaceae</taxon>
        <taxon>Papilionoideae</taxon>
        <taxon>50 kb inversion clade</taxon>
        <taxon>NPAAA clade</taxon>
        <taxon>Hologalegina</taxon>
        <taxon>IRL clade</taxon>
        <taxon>Trifolieae</taxon>
        <taxon>Trifolium</taxon>
    </lineage>
</organism>
<dbReference type="PANTHER" id="PTHR32387:SF3">
    <property type="entry name" value="ATP_DNA BINDING PROTEIN"/>
    <property type="match status" value="1"/>
</dbReference>
<dbReference type="EMBL" id="LXQA010067601">
    <property type="protein sequence ID" value="MCI08050.1"/>
    <property type="molecule type" value="Genomic_DNA"/>
</dbReference>
<accession>A0A392P9D9</accession>
<dbReference type="Proteomes" id="UP000265520">
    <property type="component" value="Unassembled WGS sequence"/>
</dbReference>
<dbReference type="InterPro" id="IPR052957">
    <property type="entry name" value="Auxin_embryo_med"/>
</dbReference>
<dbReference type="PANTHER" id="PTHR32387">
    <property type="entry name" value="WU:FJ29H11"/>
    <property type="match status" value="1"/>
</dbReference>
<protein>
    <submittedName>
        <fullName evidence="1">DNA binding protein</fullName>
    </submittedName>
</protein>
<dbReference type="AlphaFoldDB" id="A0A392P9D9"/>
<sequence>MFKFLPIESSPFEKFNYARDKIKAKLVDENIVPIETYTKQKHFYKPGEVSRLLPEFWNILARARDERVYMLNLSSHDGRKILNSSFDKSEYDNVLNFLGVKSVNYDWYAKCIQSSNLVDGVSEDLYLQLLLFVAKNWSSRFKGTNINKIPLIKYVPSDGSLASFSLDECAQRVVIADSSQSDACSWLINWNKEFACASDR</sequence>
<evidence type="ECO:0000313" key="1">
    <source>
        <dbReference type="EMBL" id="MCI08050.1"/>
    </source>
</evidence>
<reference evidence="1 2" key="1">
    <citation type="journal article" date="2018" name="Front. Plant Sci.">
        <title>Red Clover (Trifolium pratense) and Zigzag Clover (T. medium) - A Picture of Genomic Similarities and Differences.</title>
        <authorList>
            <person name="Dluhosova J."/>
            <person name="Istvanek J."/>
            <person name="Nedelnik J."/>
            <person name="Repkova J."/>
        </authorList>
    </citation>
    <scope>NUCLEOTIDE SEQUENCE [LARGE SCALE GENOMIC DNA]</scope>
    <source>
        <strain evidence="2">cv. 10/8</strain>
        <tissue evidence="1">Leaf</tissue>
    </source>
</reference>
<name>A0A392P9D9_9FABA</name>
<evidence type="ECO:0000313" key="2">
    <source>
        <dbReference type="Proteomes" id="UP000265520"/>
    </source>
</evidence>